<dbReference type="EMBL" id="PCTI01000001">
    <property type="protein sequence ID" value="PIP69283.1"/>
    <property type="molecule type" value="Genomic_DNA"/>
</dbReference>
<accession>A0A2H0CHA1</accession>
<dbReference type="UniPathway" id="UPA00070"/>
<comment type="pathway">
    <text evidence="2">Pyrimidine metabolism; UMP biosynthesis via de novo pathway.</text>
</comment>
<evidence type="ECO:0000259" key="7">
    <source>
        <dbReference type="Pfam" id="PF01180"/>
    </source>
</evidence>
<dbReference type="GO" id="GO:0044205">
    <property type="term" value="P:'de novo' UMP biosynthetic process"/>
    <property type="evidence" value="ECO:0007669"/>
    <property type="project" value="UniProtKB-UniPathway"/>
</dbReference>
<dbReference type="InterPro" id="IPR012135">
    <property type="entry name" value="Dihydroorotate_DH_1_2"/>
</dbReference>
<organism evidence="8 9">
    <name type="scientific">Candidatus Nomurabacteria bacterium CG22_combo_CG10-13_8_21_14_all_32_8</name>
    <dbReference type="NCBI Taxonomy" id="1974732"/>
    <lineage>
        <taxon>Bacteria</taxon>
        <taxon>Candidatus Nomuraibacteriota</taxon>
    </lineage>
</organism>
<evidence type="ECO:0000313" key="8">
    <source>
        <dbReference type="EMBL" id="PIP69283.1"/>
    </source>
</evidence>
<gene>
    <name evidence="8" type="ORF">COW91_00105</name>
</gene>
<keyword evidence="5" id="KW-0665">Pyrimidine biosynthesis</keyword>
<evidence type="ECO:0000256" key="6">
    <source>
        <dbReference type="ARBA" id="ARBA00023002"/>
    </source>
</evidence>
<evidence type="ECO:0000256" key="4">
    <source>
        <dbReference type="ARBA" id="ARBA00022643"/>
    </source>
</evidence>
<keyword evidence="3" id="KW-0285">Flavoprotein</keyword>
<reference evidence="8 9" key="1">
    <citation type="submission" date="2017-09" db="EMBL/GenBank/DDBJ databases">
        <title>Depth-based differentiation of microbial function through sediment-hosted aquifers and enrichment of novel symbionts in the deep terrestrial subsurface.</title>
        <authorList>
            <person name="Probst A.J."/>
            <person name="Ladd B."/>
            <person name="Jarett J.K."/>
            <person name="Geller-Mcgrath D.E."/>
            <person name="Sieber C.M."/>
            <person name="Emerson J.B."/>
            <person name="Anantharaman K."/>
            <person name="Thomas B.C."/>
            <person name="Malmstrom R."/>
            <person name="Stieglmeier M."/>
            <person name="Klingl A."/>
            <person name="Woyke T."/>
            <person name="Ryan C.M."/>
            <person name="Banfield J.F."/>
        </authorList>
    </citation>
    <scope>NUCLEOTIDE SEQUENCE [LARGE SCALE GENOMIC DNA]</scope>
    <source>
        <strain evidence="8">CG22_combo_CG10-13_8_21_14_all_32_8</strain>
    </source>
</reference>
<name>A0A2H0CHA1_9BACT</name>
<dbReference type="GO" id="GO:0004152">
    <property type="term" value="F:dihydroorotate dehydrogenase activity"/>
    <property type="evidence" value="ECO:0007669"/>
    <property type="project" value="InterPro"/>
</dbReference>
<keyword evidence="4" id="KW-0288">FMN</keyword>
<dbReference type="Gene3D" id="3.20.20.70">
    <property type="entry name" value="Aldolase class I"/>
    <property type="match status" value="1"/>
</dbReference>
<dbReference type="PANTHER" id="PTHR48109:SF1">
    <property type="entry name" value="DIHYDROOROTATE DEHYDROGENASE (FUMARATE)"/>
    <property type="match status" value="1"/>
</dbReference>
<proteinExistence type="predicted"/>
<comment type="cofactor">
    <cofactor evidence="1">
        <name>FMN</name>
        <dbReference type="ChEBI" id="CHEBI:58210"/>
    </cofactor>
</comment>
<dbReference type="InterPro" id="IPR005720">
    <property type="entry name" value="Dihydroorotate_DH_cat"/>
</dbReference>
<comment type="caution">
    <text evidence="8">The sequence shown here is derived from an EMBL/GenBank/DDBJ whole genome shotgun (WGS) entry which is preliminary data.</text>
</comment>
<evidence type="ECO:0000256" key="3">
    <source>
        <dbReference type="ARBA" id="ARBA00022630"/>
    </source>
</evidence>
<sequence>MIPFYNPEKSYEDNLTEGPYGVFSDSLVMEMEGEPKYNFFSYKVYSPFGIPAGPLINGKFVEAALDKGFDIVTYKTVRTRKYPCHPWPNVLSLEIEGNLSLEKAQGKLIADSNYKEPLSITNSFGVPSTEPEFWQKEIKELVKKTRGGQIIIGSFQGTKKEGQSVDDYIKDFCLAAKLLKETGVHVLEVNLSCPNEGTVDLLCYDTERSIQVVKSIKNEIREIPLIIKIAYFENDDILFYFVKEIGSIVQGISAINTISATIVDKNGEQILPGEGRSRGGVCGSAIKWAGLDMVKRLKNIRKKLGYSFTIIGVGGVMNFDDFIEYRNNGADIVMSATGSMWNPYLARDIKEKLE</sequence>
<dbReference type="AlphaFoldDB" id="A0A2H0CHA1"/>
<dbReference type="GO" id="GO:0005737">
    <property type="term" value="C:cytoplasm"/>
    <property type="evidence" value="ECO:0007669"/>
    <property type="project" value="InterPro"/>
</dbReference>
<dbReference type="Proteomes" id="UP000229176">
    <property type="component" value="Unassembled WGS sequence"/>
</dbReference>
<evidence type="ECO:0000256" key="2">
    <source>
        <dbReference type="ARBA" id="ARBA00004725"/>
    </source>
</evidence>
<keyword evidence="6" id="KW-0560">Oxidoreductase</keyword>
<dbReference type="Pfam" id="PF01180">
    <property type="entry name" value="DHO_dh"/>
    <property type="match status" value="1"/>
</dbReference>
<dbReference type="InterPro" id="IPR050074">
    <property type="entry name" value="DHO_dehydrogenase"/>
</dbReference>
<dbReference type="PIRSF" id="PIRSF000164">
    <property type="entry name" value="DHO_oxidase"/>
    <property type="match status" value="1"/>
</dbReference>
<dbReference type="InterPro" id="IPR013785">
    <property type="entry name" value="Aldolase_TIM"/>
</dbReference>
<evidence type="ECO:0000256" key="1">
    <source>
        <dbReference type="ARBA" id="ARBA00001917"/>
    </source>
</evidence>
<evidence type="ECO:0000256" key="5">
    <source>
        <dbReference type="ARBA" id="ARBA00022975"/>
    </source>
</evidence>
<dbReference type="SUPFAM" id="SSF51395">
    <property type="entry name" value="FMN-linked oxidoreductases"/>
    <property type="match status" value="1"/>
</dbReference>
<protein>
    <submittedName>
        <fullName evidence="8">Dihydroorotate oxidase</fullName>
    </submittedName>
</protein>
<evidence type="ECO:0000313" key="9">
    <source>
        <dbReference type="Proteomes" id="UP000229176"/>
    </source>
</evidence>
<feature type="domain" description="Dihydroorotate dehydrogenase catalytic" evidence="7">
    <location>
        <begin position="117"/>
        <end position="354"/>
    </location>
</feature>
<dbReference type="GO" id="GO:0006207">
    <property type="term" value="P:'de novo' pyrimidine nucleobase biosynthetic process"/>
    <property type="evidence" value="ECO:0007669"/>
    <property type="project" value="TreeGrafter"/>
</dbReference>
<dbReference type="PANTHER" id="PTHR48109">
    <property type="entry name" value="DIHYDROOROTATE DEHYDROGENASE (QUINONE), MITOCHONDRIAL-RELATED"/>
    <property type="match status" value="1"/>
</dbReference>